<evidence type="ECO:0000256" key="6">
    <source>
        <dbReference type="ARBA" id="ARBA00023237"/>
    </source>
</evidence>
<keyword evidence="5 8" id="KW-0564">Palmitate</keyword>
<dbReference type="AlphaFoldDB" id="W5SB10"/>
<keyword evidence="6 8" id="KW-0998">Cell outer membrane</keyword>
<evidence type="ECO:0000313" key="9">
    <source>
        <dbReference type="EMBL" id="AHH04147.1"/>
    </source>
</evidence>
<name>W5SB10_9SPIR</name>
<evidence type="ECO:0000256" key="3">
    <source>
        <dbReference type="ARBA" id="ARBA00022729"/>
    </source>
</evidence>
<evidence type="ECO:0000256" key="7">
    <source>
        <dbReference type="ARBA" id="ARBA00023288"/>
    </source>
</evidence>
<geneLocation type="plasmid" evidence="9">
    <name>unnamed</name>
</geneLocation>
<gene>
    <name evidence="9" type="ORF">BHY_1196</name>
</gene>
<keyword evidence="9" id="KW-0614">Plasmid</keyword>
<evidence type="ECO:0000256" key="8">
    <source>
        <dbReference type="RuleBase" id="RU363105"/>
    </source>
</evidence>
<sequence>MRGQPQPQVSHADTTGVIFVIQCVTKLIDSVSKLARVTKEGGSIPIGDSNTVGGAAAAEEVGVNTIIKGVKKIIEVAEKSGVKINTVNAGADVASGGFSGTAPAIITVNAAGGVYC</sequence>
<dbReference type="Pfam" id="PF00921">
    <property type="entry name" value="Lipoprotein_2"/>
    <property type="match status" value="1"/>
</dbReference>
<comment type="function">
    <text evidence="1 8">The Vlp and Vsp proteins are antigenically distinct proteins, only one vlp or vsp gene is transcriptionally active at any one time. Switching between these genes is a mechanism of host immune response evasion.</text>
</comment>
<dbReference type="GO" id="GO:0009279">
    <property type="term" value="C:cell outer membrane"/>
    <property type="evidence" value="ECO:0007669"/>
    <property type="project" value="UniProtKB-SubCell"/>
</dbReference>
<keyword evidence="3" id="KW-0732">Signal</keyword>
<organism evidence="9">
    <name type="scientific">Borrelia nietonii YOR</name>
    <dbReference type="NCBI Taxonomy" id="1293576"/>
    <lineage>
        <taxon>Bacteria</taxon>
        <taxon>Pseudomonadati</taxon>
        <taxon>Spirochaetota</taxon>
        <taxon>Spirochaetia</taxon>
        <taxon>Spirochaetales</taxon>
        <taxon>Borreliaceae</taxon>
        <taxon>Borrelia</taxon>
        <taxon>Borrelia nietonii</taxon>
    </lineage>
</organism>
<protein>
    <recommendedName>
        <fullName evidence="8">Variable large protein</fullName>
    </recommendedName>
</protein>
<evidence type="ECO:0000256" key="5">
    <source>
        <dbReference type="ARBA" id="ARBA00023139"/>
    </source>
</evidence>
<comment type="subcellular location">
    <subcellularLocation>
        <location evidence="2 8">Cell outer membrane</location>
        <topology evidence="2 8">Lipid-anchor</topology>
    </subcellularLocation>
</comment>
<evidence type="ECO:0000256" key="4">
    <source>
        <dbReference type="ARBA" id="ARBA00023136"/>
    </source>
</evidence>
<proteinExistence type="predicted"/>
<dbReference type="HOGENOM" id="CLU_2231358_0_0_12"/>
<keyword evidence="4 8" id="KW-0472">Membrane</keyword>
<evidence type="ECO:0000256" key="1">
    <source>
        <dbReference type="ARBA" id="ARBA00003932"/>
    </source>
</evidence>
<reference evidence="9" key="1">
    <citation type="submission" date="2013-02" db="EMBL/GenBank/DDBJ databases">
        <title>Comparative genomics of Borrelia species.</title>
        <authorList>
            <person name="Schwan T.G."/>
            <person name="Raffel S.J."/>
            <person name="Porcella S.F."/>
        </authorList>
    </citation>
    <scope>NUCLEOTIDE SEQUENCE</scope>
    <source>
        <strain evidence="9">YOR</strain>
        <plasmid evidence="9">unnamed</plasmid>
    </source>
</reference>
<evidence type="ECO:0000256" key="2">
    <source>
        <dbReference type="ARBA" id="ARBA00004459"/>
    </source>
</evidence>
<dbReference type="InterPro" id="IPR000680">
    <property type="entry name" value="Borrelia_lipo"/>
</dbReference>
<dbReference type="EMBL" id="CP004159">
    <property type="protein sequence ID" value="AHH04147.1"/>
    <property type="molecule type" value="Genomic_DNA"/>
</dbReference>
<dbReference type="SUPFAM" id="SSF74748">
    <property type="entry name" value="Variable surface antigen VlsE"/>
    <property type="match status" value="1"/>
</dbReference>
<accession>W5SB10</accession>
<keyword evidence="7 8" id="KW-0449">Lipoprotein</keyword>